<organism evidence="1 2">
    <name type="scientific">Cryobacterium flavum</name>
    <dbReference type="NCBI Taxonomy" id="1424659"/>
    <lineage>
        <taxon>Bacteria</taxon>
        <taxon>Bacillati</taxon>
        <taxon>Actinomycetota</taxon>
        <taxon>Actinomycetes</taxon>
        <taxon>Micrococcales</taxon>
        <taxon>Microbacteriaceae</taxon>
        <taxon>Cryobacterium</taxon>
    </lineage>
</organism>
<protein>
    <submittedName>
        <fullName evidence="1">Uncharacterized protein</fullName>
    </submittedName>
</protein>
<dbReference type="RefSeq" id="WP_139165825.1">
    <property type="nucleotide sequence ID" value="NZ_SOFD01000040.1"/>
</dbReference>
<accession>A0A5E9G393</accession>
<sequence>MSSLTNLAVQAVPRARIVRDAHARAVELGISDIVGALQAQLGQALLGVIVTKNARTLTRWANGTVRPPQASEQLLRDTFQVVELLTSAESSEVARAWFMGMNPQLDDESPAEVLSTGRARDVMAAARAFINAG</sequence>
<dbReference type="AlphaFoldDB" id="A0A5E9G393"/>
<name>A0A5E9G393_9MICO</name>
<reference evidence="1 2" key="1">
    <citation type="submission" date="2016-10" db="EMBL/GenBank/DDBJ databases">
        <authorList>
            <person name="Varghese N."/>
            <person name="Submissions S."/>
        </authorList>
    </citation>
    <scope>NUCLEOTIDE SEQUENCE [LARGE SCALE GENOMIC DNA]</scope>
    <source>
        <strain evidence="1 2">CGMCC 1.11215</strain>
    </source>
</reference>
<evidence type="ECO:0000313" key="1">
    <source>
        <dbReference type="EMBL" id="SDO31940.1"/>
    </source>
</evidence>
<proteinExistence type="predicted"/>
<dbReference type="STRING" id="1424659.SAMN05216368_11512"/>
<dbReference type="Proteomes" id="UP000199639">
    <property type="component" value="Unassembled WGS sequence"/>
</dbReference>
<gene>
    <name evidence="1" type="ORF">SAMN05216368_11512</name>
</gene>
<dbReference type="EMBL" id="FNIB01000015">
    <property type="protein sequence ID" value="SDO31940.1"/>
    <property type="molecule type" value="Genomic_DNA"/>
</dbReference>
<evidence type="ECO:0000313" key="2">
    <source>
        <dbReference type="Proteomes" id="UP000199639"/>
    </source>
</evidence>